<dbReference type="RefSeq" id="WP_145118004.1">
    <property type="nucleotide sequence ID" value="NZ_CP036292.1"/>
</dbReference>
<reference evidence="3 4" key="1">
    <citation type="submission" date="2019-02" db="EMBL/GenBank/DDBJ databases">
        <title>Deep-cultivation of Planctomycetes and their phenomic and genomic characterization uncovers novel biology.</title>
        <authorList>
            <person name="Wiegand S."/>
            <person name="Jogler M."/>
            <person name="Boedeker C."/>
            <person name="Pinto D."/>
            <person name="Vollmers J."/>
            <person name="Rivas-Marin E."/>
            <person name="Kohn T."/>
            <person name="Peeters S.H."/>
            <person name="Heuer A."/>
            <person name="Rast P."/>
            <person name="Oberbeckmann S."/>
            <person name="Bunk B."/>
            <person name="Jeske O."/>
            <person name="Meyerdierks A."/>
            <person name="Storesund J.E."/>
            <person name="Kallscheuer N."/>
            <person name="Luecker S."/>
            <person name="Lage O.M."/>
            <person name="Pohl T."/>
            <person name="Merkel B.J."/>
            <person name="Hornburger P."/>
            <person name="Mueller R.-W."/>
            <person name="Bruemmer F."/>
            <person name="Labrenz M."/>
            <person name="Spormann A.M."/>
            <person name="Op den Camp H."/>
            <person name="Overmann J."/>
            <person name="Amann R."/>
            <person name="Jetten M.S.M."/>
            <person name="Mascher T."/>
            <person name="Medema M.H."/>
            <person name="Devos D.P."/>
            <person name="Kaster A.-K."/>
            <person name="Ovreas L."/>
            <person name="Rohde M."/>
            <person name="Galperin M.Y."/>
            <person name="Jogler C."/>
        </authorList>
    </citation>
    <scope>NUCLEOTIDE SEQUENCE [LARGE SCALE GENOMIC DNA]</scope>
    <source>
        <strain evidence="3 4">Mal33</strain>
    </source>
</reference>
<evidence type="ECO:0000313" key="3">
    <source>
        <dbReference type="EMBL" id="QDV54663.1"/>
    </source>
</evidence>
<dbReference type="EMBL" id="CP036318">
    <property type="protein sequence ID" value="QDV54663.1"/>
    <property type="molecule type" value="Genomic_DNA"/>
</dbReference>
<gene>
    <name evidence="3" type="ORF">Mal33_06180</name>
</gene>
<dbReference type="NCBIfam" id="TIGR02532">
    <property type="entry name" value="IV_pilin_GFxxxE"/>
    <property type="match status" value="1"/>
</dbReference>
<dbReference type="Pfam" id="PF07596">
    <property type="entry name" value="SBP_bac_10"/>
    <property type="match status" value="1"/>
</dbReference>
<evidence type="ECO:0000256" key="1">
    <source>
        <dbReference type="SAM" id="Phobius"/>
    </source>
</evidence>
<keyword evidence="4" id="KW-1185">Reference proteome</keyword>
<keyword evidence="1" id="KW-0812">Transmembrane</keyword>
<name>A0A518INI7_9BACT</name>
<evidence type="ECO:0000313" key="4">
    <source>
        <dbReference type="Proteomes" id="UP000316770"/>
    </source>
</evidence>
<dbReference type="Gene3D" id="3.30.700.10">
    <property type="entry name" value="Glycoprotein, Type 4 Pilin"/>
    <property type="match status" value="1"/>
</dbReference>
<dbReference type="Proteomes" id="UP000316770">
    <property type="component" value="Chromosome"/>
</dbReference>
<feature type="domain" description="DUF1559" evidence="2">
    <location>
        <begin position="34"/>
        <end position="316"/>
    </location>
</feature>
<dbReference type="AlphaFoldDB" id="A0A518INI7"/>
<dbReference type="InterPro" id="IPR027558">
    <property type="entry name" value="Pre_pil_HX9DG_C"/>
</dbReference>
<dbReference type="NCBIfam" id="TIGR04294">
    <property type="entry name" value="pre_pil_HX9DG"/>
    <property type="match status" value="1"/>
</dbReference>
<feature type="transmembrane region" description="Helical" evidence="1">
    <location>
        <begin position="12"/>
        <end position="33"/>
    </location>
</feature>
<dbReference type="OrthoDB" id="283871at2"/>
<dbReference type="PANTHER" id="PTHR30093">
    <property type="entry name" value="GENERAL SECRETION PATHWAY PROTEIN G"/>
    <property type="match status" value="1"/>
</dbReference>
<dbReference type="InterPro" id="IPR012902">
    <property type="entry name" value="N_methyl_site"/>
</dbReference>
<accession>A0A518INI7</accession>
<dbReference type="InterPro" id="IPR045584">
    <property type="entry name" value="Pilin-like"/>
</dbReference>
<dbReference type="PANTHER" id="PTHR30093:SF2">
    <property type="entry name" value="TYPE II SECRETION SYSTEM PROTEIN H"/>
    <property type="match status" value="1"/>
</dbReference>
<dbReference type="InterPro" id="IPR011453">
    <property type="entry name" value="DUF1559"/>
</dbReference>
<keyword evidence="1" id="KW-1133">Transmembrane helix</keyword>
<sequence>MCRCKFRNAFSIIELLVVIGVAAIALAVALPAAQHTRAKARRIQCALRLSELSIATNIHLSTYNTFPYTSKNFGVFVNGSAKRFPAISPHSQLLASLDQAAFEKVAIFDPSLSWTDRQPISTVESNRILIKTSMPMFLCPSDSGPVGGNNYRANLGPDIGVFRGSPPTTHNGIGAFENGRALSPSSFSDGLSNTIMYSEKVIGDRNRTVYQAFRDNFVFSPGFTNRDEAARTCRQFATSTPLSHDSFGGTTWLFGGYNHTWYNHVATPNSFIPDCCTGLSFGGGDGLYTARSLHHGGVNVGMADGSTNFISNSIDALVWLQQSTRSSGD</sequence>
<dbReference type="SUPFAM" id="SSF54523">
    <property type="entry name" value="Pili subunits"/>
    <property type="match status" value="1"/>
</dbReference>
<organism evidence="3 4">
    <name type="scientific">Rosistilla oblonga</name>
    <dbReference type="NCBI Taxonomy" id="2527990"/>
    <lineage>
        <taxon>Bacteria</taxon>
        <taxon>Pseudomonadati</taxon>
        <taxon>Planctomycetota</taxon>
        <taxon>Planctomycetia</taxon>
        <taxon>Pirellulales</taxon>
        <taxon>Pirellulaceae</taxon>
        <taxon>Rosistilla</taxon>
    </lineage>
</organism>
<protein>
    <recommendedName>
        <fullName evidence="2">DUF1559 domain-containing protein</fullName>
    </recommendedName>
</protein>
<proteinExistence type="predicted"/>
<keyword evidence="1" id="KW-0472">Membrane</keyword>
<evidence type="ECO:0000259" key="2">
    <source>
        <dbReference type="Pfam" id="PF07596"/>
    </source>
</evidence>